<organism evidence="1">
    <name type="scientific">viral metagenome</name>
    <dbReference type="NCBI Taxonomy" id="1070528"/>
    <lineage>
        <taxon>unclassified sequences</taxon>
        <taxon>metagenomes</taxon>
        <taxon>organismal metagenomes</taxon>
    </lineage>
</organism>
<evidence type="ECO:0000313" key="2">
    <source>
        <dbReference type="EMBL" id="QJI03325.1"/>
    </source>
</evidence>
<dbReference type="EMBL" id="MT143305">
    <property type="protein sequence ID" value="QJA95322.1"/>
    <property type="molecule type" value="Genomic_DNA"/>
</dbReference>
<gene>
    <name evidence="1" type="ORF">MM415B05481_0005</name>
    <name evidence="2" type="ORF">TM448B04442_0006</name>
</gene>
<proteinExistence type="predicted"/>
<name>A0A6M3LP72_9ZZZZ</name>
<dbReference type="EMBL" id="MT145078">
    <property type="protein sequence ID" value="QJI03325.1"/>
    <property type="molecule type" value="Genomic_DNA"/>
</dbReference>
<dbReference type="AlphaFoldDB" id="A0A6M3LP72"/>
<reference evidence="1" key="1">
    <citation type="submission" date="2020-03" db="EMBL/GenBank/DDBJ databases">
        <title>The deep terrestrial virosphere.</title>
        <authorList>
            <person name="Holmfeldt K."/>
            <person name="Nilsson E."/>
            <person name="Simone D."/>
            <person name="Lopez-Fernandez M."/>
            <person name="Wu X."/>
            <person name="de Brujin I."/>
            <person name="Lundin D."/>
            <person name="Andersson A."/>
            <person name="Bertilsson S."/>
            <person name="Dopson M."/>
        </authorList>
    </citation>
    <scope>NUCLEOTIDE SEQUENCE</scope>
    <source>
        <strain evidence="1">MM415B05481</strain>
        <strain evidence="2">TM448B04442</strain>
    </source>
</reference>
<accession>A0A6M3LP72</accession>
<sequence length="82" mass="9950">MKNIYVKFETGMEDRESKEYGPFEWVQLTYKYLRIPPNGDHFALFDDKKSEWWIEPDESGIGDPEDKKQWWSDVIIYVKEVK</sequence>
<evidence type="ECO:0000313" key="1">
    <source>
        <dbReference type="EMBL" id="QJA95322.1"/>
    </source>
</evidence>
<protein>
    <submittedName>
        <fullName evidence="1">Uncharacterized protein</fullName>
    </submittedName>
</protein>